<reference evidence="1" key="1">
    <citation type="submission" date="2023-07" db="EMBL/GenBank/DDBJ databases">
        <title>Chromosome-level Genome Assembly of Striped Snakehead (Channa striata).</title>
        <authorList>
            <person name="Liu H."/>
        </authorList>
    </citation>
    <scope>NUCLEOTIDE SEQUENCE</scope>
    <source>
        <strain evidence="1">Gz</strain>
        <tissue evidence="1">Muscle</tissue>
    </source>
</reference>
<gene>
    <name evidence="1" type="ORF">Q5P01_017120</name>
</gene>
<evidence type="ECO:0000313" key="2">
    <source>
        <dbReference type="Proteomes" id="UP001187415"/>
    </source>
</evidence>
<evidence type="ECO:0000313" key="1">
    <source>
        <dbReference type="EMBL" id="KAK2833231.1"/>
    </source>
</evidence>
<organism evidence="1 2">
    <name type="scientific">Channa striata</name>
    <name type="common">Snakehead murrel</name>
    <name type="synonym">Ophicephalus striatus</name>
    <dbReference type="NCBI Taxonomy" id="64152"/>
    <lineage>
        <taxon>Eukaryota</taxon>
        <taxon>Metazoa</taxon>
        <taxon>Chordata</taxon>
        <taxon>Craniata</taxon>
        <taxon>Vertebrata</taxon>
        <taxon>Euteleostomi</taxon>
        <taxon>Actinopterygii</taxon>
        <taxon>Neopterygii</taxon>
        <taxon>Teleostei</taxon>
        <taxon>Neoteleostei</taxon>
        <taxon>Acanthomorphata</taxon>
        <taxon>Anabantaria</taxon>
        <taxon>Anabantiformes</taxon>
        <taxon>Channoidei</taxon>
        <taxon>Channidae</taxon>
        <taxon>Channa</taxon>
    </lineage>
</organism>
<sequence>MISASGSNPLERCSKCTLILQVIRLMNDPGPEALTDPTLIMLREPHLGGAVGCLANSGTMTQEKRNSRVWFRPRYSDLNYTEHDNSSDGCTCQSLPTMAVHLSSGREAQTVAEFRMRSLHIRRPKSQAGTAVPKL</sequence>
<dbReference type="EMBL" id="JAUPFM010000013">
    <property type="protein sequence ID" value="KAK2833231.1"/>
    <property type="molecule type" value="Genomic_DNA"/>
</dbReference>
<name>A0AA88MCR3_CHASR</name>
<comment type="caution">
    <text evidence="1">The sequence shown here is derived from an EMBL/GenBank/DDBJ whole genome shotgun (WGS) entry which is preliminary data.</text>
</comment>
<proteinExistence type="predicted"/>
<accession>A0AA88MCR3</accession>
<dbReference type="Proteomes" id="UP001187415">
    <property type="component" value="Unassembled WGS sequence"/>
</dbReference>
<keyword evidence="2" id="KW-1185">Reference proteome</keyword>
<dbReference type="AlphaFoldDB" id="A0AA88MCR3"/>
<protein>
    <submittedName>
        <fullName evidence="1">Uncharacterized protein</fullName>
    </submittedName>
</protein>